<keyword evidence="2" id="KW-1185">Reference proteome</keyword>
<comment type="caution">
    <text evidence="1">The sequence shown here is derived from an EMBL/GenBank/DDBJ whole genome shotgun (WGS) entry which is preliminary data.</text>
</comment>
<protein>
    <submittedName>
        <fullName evidence="1">Uncharacterized protein</fullName>
    </submittedName>
</protein>
<reference evidence="1" key="1">
    <citation type="submission" date="2022-06" db="EMBL/GenBank/DDBJ databases">
        <title>Sphingomonas sp. nov. isolated from rhizosphere soil of tomato.</title>
        <authorList>
            <person name="Dong H."/>
            <person name="Gao R."/>
        </authorList>
    </citation>
    <scope>NUCLEOTIDE SEQUENCE</scope>
    <source>
        <strain evidence="1">MMSM24</strain>
    </source>
</reference>
<organism evidence="1 2">
    <name type="scientific">Sphingomonas lycopersici</name>
    <dbReference type="NCBI Taxonomy" id="2951807"/>
    <lineage>
        <taxon>Bacteria</taxon>
        <taxon>Pseudomonadati</taxon>
        <taxon>Pseudomonadota</taxon>
        <taxon>Alphaproteobacteria</taxon>
        <taxon>Sphingomonadales</taxon>
        <taxon>Sphingomonadaceae</taxon>
        <taxon>Sphingomonas</taxon>
    </lineage>
</organism>
<gene>
    <name evidence="1" type="ORF">NEE01_23120</name>
</gene>
<evidence type="ECO:0000313" key="1">
    <source>
        <dbReference type="EMBL" id="MCW6537676.1"/>
    </source>
</evidence>
<proteinExistence type="predicted"/>
<dbReference type="Proteomes" id="UP001165565">
    <property type="component" value="Unassembled WGS sequence"/>
</dbReference>
<accession>A0AA41ZEM6</accession>
<name>A0AA41ZEM6_9SPHN</name>
<dbReference type="RefSeq" id="WP_179514537.1">
    <property type="nucleotide sequence ID" value="NZ_JANFAV010000028.1"/>
</dbReference>
<dbReference type="EMBL" id="JANFAV010000028">
    <property type="protein sequence ID" value="MCW6537676.1"/>
    <property type="molecule type" value="Genomic_DNA"/>
</dbReference>
<evidence type="ECO:0000313" key="2">
    <source>
        <dbReference type="Proteomes" id="UP001165565"/>
    </source>
</evidence>
<sequence>MTDHALLGDAPSGSTLVIRAARCWRDARDVGQLPQPCLARALEPVDAMMLAPVFDSLCALFETAIARPMRCGEACVLSGDERLLLGIVDGSMPRRSCIDCPEGVASALDCAICSIRIMMALAVGPRGVGWH</sequence>
<dbReference type="AlphaFoldDB" id="A0AA41ZEM6"/>